<reference evidence="3" key="1">
    <citation type="submission" date="2021-10" db="EMBL/GenBank/DDBJ databases">
        <title>Novel species in genus Arthrobacter.</title>
        <authorList>
            <person name="Liu Y."/>
        </authorList>
    </citation>
    <scope>NUCLEOTIDE SEQUENCE</scope>
    <source>
        <strain evidence="3">Zg-Y786</strain>
    </source>
</reference>
<keyword evidence="4" id="KW-1185">Reference proteome</keyword>
<dbReference type="EMBL" id="JAJFZQ010000003">
    <property type="protein sequence ID" value="MCC3265268.1"/>
    <property type="molecule type" value="Genomic_DNA"/>
</dbReference>
<dbReference type="RefSeq" id="WP_227890095.1">
    <property type="nucleotide sequence ID" value="NZ_JAJFZQ010000003.1"/>
</dbReference>
<accession>A0ABS8GGH1</accession>
<protein>
    <submittedName>
        <fullName evidence="3">Alpha/beta hydrolase</fullName>
    </submittedName>
</protein>
<gene>
    <name evidence="3" type="ORF">LJ752_04290</name>
</gene>
<evidence type="ECO:0000313" key="4">
    <source>
        <dbReference type="Proteomes" id="UP001139168"/>
    </source>
</evidence>
<organism evidence="3 4">
    <name type="scientific">Arthrobacter gengyunqii</name>
    <dbReference type="NCBI Taxonomy" id="2886940"/>
    <lineage>
        <taxon>Bacteria</taxon>
        <taxon>Bacillati</taxon>
        <taxon>Actinomycetota</taxon>
        <taxon>Actinomycetes</taxon>
        <taxon>Micrococcales</taxon>
        <taxon>Micrococcaceae</taxon>
        <taxon>Arthrobacter</taxon>
    </lineage>
</organism>
<sequence>MGKKENVKSKGPELGSTDKRRKRSAQLAQLPGVRTIERQLEGENSFSLTYTRTGPEGGLPVLVIPGGPGLASVLPYRGLRAKSTKLGIDLIMMEHRGVGLSRTDQNGTDLPREAITVAEVIDDAAAILDAEGLKQVIVYGASYGSYLAQGFGIRYPERVRGMILDSAMMSAGFDLAATDMLKALFWDGTPATQHQAETIRRLIEQGTVDAEEMFALQFLYELGGAAPGGPHA</sequence>
<feature type="domain" description="AB hydrolase-1" evidence="2">
    <location>
        <begin position="60"/>
        <end position="195"/>
    </location>
</feature>
<dbReference type="GO" id="GO:0016787">
    <property type="term" value="F:hydrolase activity"/>
    <property type="evidence" value="ECO:0007669"/>
    <property type="project" value="UniProtKB-KW"/>
</dbReference>
<dbReference type="Proteomes" id="UP001139168">
    <property type="component" value="Unassembled WGS sequence"/>
</dbReference>
<keyword evidence="3" id="KW-0378">Hydrolase</keyword>
<feature type="region of interest" description="Disordered" evidence="1">
    <location>
        <begin position="1"/>
        <end position="27"/>
    </location>
</feature>
<dbReference type="PANTHER" id="PTHR43433:SF8">
    <property type="entry name" value="BIFUNCTIONAL LIPASE_ADENYLATE CYCLASE LIPJ"/>
    <property type="match status" value="1"/>
</dbReference>
<dbReference type="Pfam" id="PF00561">
    <property type="entry name" value="Abhydrolase_1"/>
    <property type="match status" value="1"/>
</dbReference>
<dbReference type="Gene3D" id="3.40.50.1820">
    <property type="entry name" value="alpha/beta hydrolase"/>
    <property type="match status" value="1"/>
</dbReference>
<dbReference type="InterPro" id="IPR050471">
    <property type="entry name" value="AB_hydrolase"/>
</dbReference>
<evidence type="ECO:0000313" key="3">
    <source>
        <dbReference type="EMBL" id="MCC3265268.1"/>
    </source>
</evidence>
<comment type="caution">
    <text evidence="3">The sequence shown here is derived from an EMBL/GenBank/DDBJ whole genome shotgun (WGS) entry which is preliminary data.</text>
</comment>
<evidence type="ECO:0000256" key="1">
    <source>
        <dbReference type="SAM" id="MobiDB-lite"/>
    </source>
</evidence>
<dbReference type="SUPFAM" id="SSF53474">
    <property type="entry name" value="alpha/beta-Hydrolases"/>
    <property type="match status" value="1"/>
</dbReference>
<feature type="compositionally biased region" description="Basic and acidic residues" evidence="1">
    <location>
        <begin position="1"/>
        <end position="11"/>
    </location>
</feature>
<dbReference type="InterPro" id="IPR029058">
    <property type="entry name" value="AB_hydrolase_fold"/>
</dbReference>
<evidence type="ECO:0000259" key="2">
    <source>
        <dbReference type="Pfam" id="PF00561"/>
    </source>
</evidence>
<dbReference type="InterPro" id="IPR000073">
    <property type="entry name" value="AB_hydrolase_1"/>
</dbReference>
<dbReference type="PANTHER" id="PTHR43433">
    <property type="entry name" value="HYDROLASE, ALPHA/BETA FOLD FAMILY PROTEIN"/>
    <property type="match status" value="1"/>
</dbReference>
<name>A0ABS8GGH1_9MICC</name>
<proteinExistence type="predicted"/>